<name>A0AAV7G472_DENCH</name>
<evidence type="ECO:0000313" key="2">
    <source>
        <dbReference type="Proteomes" id="UP000775213"/>
    </source>
</evidence>
<organism evidence="1 2">
    <name type="scientific">Dendrobium chrysotoxum</name>
    <name type="common">Orchid</name>
    <dbReference type="NCBI Taxonomy" id="161865"/>
    <lineage>
        <taxon>Eukaryota</taxon>
        <taxon>Viridiplantae</taxon>
        <taxon>Streptophyta</taxon>
        <taxon>Embryophyta</taxon>
        <taxon>Tracheophyta</taxon>
        <taxon>Spermatophyta</taxon>
        <taxon>Magnoliopsida</taxon>
        <taxon>Liliopsida</taxon>
        <taxon>Asparagales</taxon>
        <taxon>Orchidaceae</taxon>
        <taxon>Epidendroideae</taxon>
        <taxon>Malaxideae</taxon>
        <taxon>Dendrobiinae</taxon>
        <taxon>Dendrobium</taxon>
    </lineage>
</organism>
<dbReference type="PANTHER" id="PTHR15852">
    <property type="entry name" value="PLASTID TRANSCRIPTIONALLY ACTIVE PROTEIN"/>
    <property type="match status" value="1"/>
</dbReference>
<dbReference type="AlphaFoldDB" id="A0AAV7G472"/>
<dbReference type="SUPFAM" id="SSF57938">
    <property type="entry name" value="DnaJ/Hsp40 cysteine-rich domain"/>
    <property type="match status" value="1"/>
</dbReference>
<evidence type="ECO:0000313" key="1">
    <source>
        <dbReference type="EMBL" id="KAH0451166.1"/>
    </source>
</evidence>
<proteinExistence type="predicted"/>
<protein>
    <submittedName>
        <fullName evidence="1">Uncharacterized protein</fullName>
    </submittedName>
</protein>
<keyword evidence="2" id="KW-1185">Reference proteome</keyword>
<dbReference type="EMBL" id="JAGFBR010000017">
    <property type="protein sequence ID" value="KAH0451166.1"/>
    <property type="molecule type" value="Genomic_DNA"/>
</dbReference>
<comment type="caution">
    <text evidence="1">The sequence shown here is derived from an EMBL/GenBank/DDBJ whole genome shotgun (WGS) entry which is preliminary data.</text>
</comment>
<accession>A0AAV7G472</accession>
<dbReference type="Proteomes" id="UP000775213">
    <property type="component" value="Unassembled WGS sequence"/>
</dbReference>
<reference evidence="1 2" key="1">
    <citation type="journal article" date="2021" name="Hortic Res">
        <title>Chromosome-scale assembly of the Dendrobium chrysotoxum genome enhances the understanding of orchid evolution.</title>
        <authorList>
            <person name="Zhang Y."/>
            <person name="Zhang G.Q."/>
            <person name="Zhang D."/>
            <person name="Liu X.D."/>
            <person name="Xu X.Y."/>
            <person name="Sun W.H."/>
            <person name="Yu X."/>
            <person name="Zhu X."/>
            <person name="Wang Z.W."/>
            <person name="Zhao X."/>
            <person name="Zhong W.Y."/>
            <person name="Chen H."/>
            <person name="Yin W.L."/>
            <person name="Huang T."/>
            <person name="Niu S.C."/>
            <person name="Liu Z.J."/>
        </authorList>
    </citation>
    <scope>NUCLEOTIDE SEQUENCE [LARGE SCALE GENOMIC DNA]</scope>
    <source>
        <strain evidence="1">Lindl</strain>
    </source>
</reference>
<dbReference type="InterPro" id="IPR036410">
    <property type="entry name" value="HSP_DnaJ_Cys-rich_dom_sf"/>
</dbReference>
<gene>
    <name evidence="1" type="ORF">IEQ34_018465</name>
</gene>
<sequence length="105" mass="11213">MAMVYSLTRVAYPCKLSSSELLGTNKGRVHASKSGSLAISQTSKGCRTCRGRGAIECPGCKGTGKNKKNGNIFERWKCYDCQGFGLKSCPNCGSGGLTPEQRGER</sequence>
<dbReference type="PANTHER" id="PTHR15852:SF55">
    <property type="entry name" value="CR-TYPE DOMAIN-CONTAINING PROTEIN"/>
    <property type="match status" value="1"/>
</dbReference>